<keyword evidence="3" id="KW-0472">Membrane</keyword>
<reference evidence="6" key="1">
    <citation type="journal article" date="2008" name="BMC Genomics">
        <title>A conifer genomics resource of 200,000 spruce (Picea spp.) ESTs and 6,464 high-quality, sequence-finished full-length cDNAs for Sitka spruce (Picea sitchensis).</title>
        <authorList>
            <person name="Ralph S.G."/>
            <person name="Chun H.J."/>
            <person name="Kolosova N."/>
            <person name="Cooper D."/>
            <person name="Oddy C."/>
            <person name="Ritland C.E."/>
            <person name="Kirkpatrick R."/>
            <person name="Moore R."/>
            <person name="Barber S."/>
            <person name="Holt R.A."/>
            <person name="Jones S.J."/>
            <person name="Marra M.A."/>
            <person name="Douglas C.J."/>
            <person name="Ritland K."/>
            <person name="Bohlmann J."/>
        </authorList>
    </citation>
    <scope>NUCLEOTIDE SEQUENCE</scope>
    <source>
        <tissue evidence="6">Bark</tissue>
    </source>
</reference>
<evidence type="ECO:0000256" key="3">
    <source>
        <dbReference type="ARBA" id="ARBA00023136"/>
    </source>
</evidence>
<dbReference type="EMBL" id="EF087137">
    <property type="protein sequence ID" value="ABK26392.1"/>
    <property type="molecule type" value="mRNA"/>
</dbReference>
<dbReference type="PANTHER" id="PTHR21146:SF0">
    <property type="entry name" value="BLOC-1-RELATED COMPLEX SUBUNIT 8"/>
    <property type="match status" value="1"/>
</dbReference>
<dbReference type="OMA" id="FICTEDM"/>
<organism evidence="6">
    <name type="scientific">Picea sitchensis</name>
    <name type="common">Sitka spruce</name>
    <name type="synonym">Pinus sitchensis</name>
    <dbReference type="NCBI Taxonomy" id="3332"/>
    <lineage>
        <taxon>Eukaryota</taxon>
        <taxon>Viridiplantae</taxon>
        <taxon>Streptophyta</taxon>
        <taxon>Embryophyta</taxon>
        <taxon>Tracheophyta</taxon>
        <taxon>Spermatophyta</taxon>
        <taxon>Pinopsida</taxon>
        <taxon>Pinidae</taxon>
        <taxon>Conifers I</taxon>
        <taxon>Pinales</taxon>
        <taxon>Pinaceae</taxon>
        <taxon>Picea</taxon>
    </lineage>
</organism>
<comment type="subcellular location">
    <subcellularLocation>
        <location evidence="1">Lysosome membrane</location>
    </subcellularLocation>
</comment>
<dbReference type="InterPro" id="IPR019320">
    <property type="entry name" value="BORCS8"/>
</dbReference>
<proteinExistence type="evidence at transcript level"/>
<keyword evidence="4" id="KW-0458">Lysosome</keyword>
<dbReference type="Pfam" id="PF10167">
    <property type="entry name" value="BORCS8"/>
    <property type="match status" value="1"/>
</dbReference>
<feature type="region of interest" description="Disordered" evidence="5">
    <location>
        <begin position="137"/>
        <end position="156"/>
    </location>
</feature>
<name>A9P0I1_PICSI</name>
<evidence type="ECO:0000256" key="4">
    <source>
        <dbReference type="ARBA" id="ARBA00023228"/>
    </source>
</evidence>
<evidence type="ECO:0000256" key="1">
    <source>
        <dbReference type="ARBA" id="ARBA00004656"/>
    </source>
</evidence>
<dbReference type="AlphaFoldDB" id="A9P0I1"/>
<evidence type="ECO:0000256" key="2">
    <source>
        <dbReference type="ARBA" id="ARBA00010463"/>
    </source>
</evidence>
<dbReference type="GO" id="GO:0005765">
    <property type="term" value="C:lysosomal membrane"/>
    <property type="evidence" value="ECO:0007669"/>
    <property type="project" value="UniProtKB-SubCell"/>
</dbReference>
<accession>A9P0I1</accession>
<dbReference type="PANTHER" id="PTHR21146">
    <property type="entry name" value="MEF2B PROTEIN"/>
    <property type="match status" value="1"/>
</dbReference>
<protein>
    <submittedName>
        <fullName evidence="6">Uncharacterized protein</fullName>
    </submittedName>
</protein>
<evidence type="ECO:0000313" key="6">
    <source>
        <dbReference type="EMBL" id="ABK26392.1"/>
    </source>
</evidence>
<evidence type="ECO:0000256" key="5">
    <source>
        <dbReference type="SAM" id="MobiDB-lite"/>
    </source>
</evidence>
<comment type="similarity">
    <text evidence="2">Belongs to the BORCS8 family.</text>
</comment>
<sequence length="321" mass="34863">MSEMIKQVANEPSVGLFYVQQHIHNAVPILHEIKAKVVDTTQEEFICTEDMKDAIRSVKSMKGCGPPIIEQMIKKLNSSISLMSSMQQHRGKRQKIKLQNQSIDSILLGKDNIVLTTLGSAFQTASRAAWRSRASDGQEVGGQVTEIGAPNNQNNYEGRENLSSIDVGTSNGFVQSVFKSALQRAGTLGWSSSSIDESTPQIGDRMLARGSSSEALEADVAVSNSAHNASAMLQTSMSAAKTVQLENLNAMTMPIHSSKELEGENLLPVDMVLESSDQALELSEDFEQFQADCAAKLEAWLSGADEGSIIPVQEYDMRPVV</sequence>